<gene>
    <name evidence="10" type="ORF">EVJ48_03645</name>
</gene>
<feature type="region of interest" description="Disordered" evidence="8">
    <location>
        <begin position="169"/>
        <end position="188"/>
    </location>
</feature>
<dbReference type="InterPro" id="IPR017896">
    <property type="entry name" value="4Fe4S_Fe-S-bd"/>
</dbReference>
<evidence type="ECO:0000259" key="9">
    <source>
        <dbReference type="PROSITE" id="PS51379"/>
    </source>
</evidence>
<dbReference type="EMBL" id="SHMQ01000006">
    <property type="protein sequence ID" value="RZV39812.1"/>
    <property type="molecule type" value="Genomic_DNA"/>
</dbReference>
<evidence type="ECO:0000256" key="4">
    <source>
        <dbReference type="ARBA" id="ARBA00022737"/>
    </source>
</evidence>
<feature type="domain" description="4Fe-4S ferredoxin-type" evidence="9">
    <location>
        <begin position="78"/>
        <end position="107"/>
    </location>
</feature>
<evidence type="ECO:0000313" key="11">
    <source>
        <dbReference type="Proteomes" id="UP000322454"/>
    </source>
</evidence>
<evidence type="ECO:0000313" key="10">
    <source>
        <dbReference type="EMBL" id="RZV39812.1"/>
    </source>
</evidence>
<feature type="compositionally biased region" description="Polar residues" evidence="8">
    <location>
        <begin position="169"/>
        <end position="180"/>
    </location>
</feature>
<keyword evidence="6" id="KW-0408">Iron</keyword>
<dbReference type="InterPro" id="IPR050954">
    <property type="entry name" value="ET_IronSulfur_Cluster-Binding"/>
</dbReference>
<evidence type="ECO:0000256" key="1">
    <source>
        <dbReference type="ARBA" id="ARBA00022448"/>
    </source>
</evidence>
<keyword evidence="5" id="KW-0249">Electron transport</keyword>
<comment type="caution">
    <text evidence="10">The sequence shown here is derived from an EMBL/GenBank/DDBJ whole genome shotgun (WGS) entry which is preliminary data.</text>
</comment>
<dbReference type="Proteomes" id="UP000322454">
    <property type="component" value="Unassembled WGS sequence"/>
</dbReference>
<dbReference type="PROSITE" id="PS51379">
    <property type="entry name" value="4FE4S_FER_2"/>
    <property type="match status" value="3"/>
</dbReference>
<name>A0A520XF53_9DELT</name>
<keyword evidence="1" id="KW-0813">Transport</keyword>
<protein>
    <submittedName>
        <fullName evidence="10">4Fe-4S dicluster domain-containing protein</fullName>
    </submittedName>
</protein>
<dbReference type="GO" id="GO:0051539">
    <property type="term" value="F:4 iron, 4 sulfur cluster binding"/>
    <property type="evidence" value="ECO:0007669"/>
    <property type="project" value="UniProtKB-KW"/>
</dbReference>
<keyword evidence="3" id="KW-0479">Metal-binding</keyword>
<dbReference type="Gene3D" id="3.30.70.20">
    <property type="match status" value="2"/>
</dbReference>
<accession>A0A520XF53</accession>
<feature type="domain" description="4Fe-4S ferredoxin-type" evidence="9">
    <location>
        <begin position="46"/>
        <end position="77"/>
    </location>
</feature>
<dbReference type="Pfam" id="PF13247">
    <property type="entry name" value="Fer4_11"/>
    <property type="match status" value="1"/>
</dbReference>
<sequence length="188" mass="20670">MKVNVERCIGCMSCEVSCKKEHNLPVGPRRMRVIQVGPYFIKKGQLKTVYLPMNCFHCDDAACVKACPTGSMQKRADGIVFNDPNTCIGCKSCIHACPFGSPQFNEATGKVTKCDYCKHRIDVGLLPACVTLCSTDALWFGNINRISTIDREKTARKLTEHLFGFVAPNPSQMGTSNANDTDNEVKVG</sequence>
<evidence type="ECO:0000256" key="7">
    <source>
        <dbReference type="ARBA" id="ARBA00023014"/>
    </source>
</evidence>
<dbReference type="PROSITE" id="PS00198">
    <property type="entry name" value="4FE4S_FER_1"/>
    <property type="match status" value="1"/>
</dbReference>
<evidence type="ECO:0000256" key="5">
    <source>
        <dbReference type="ARBA" id="ARBA00022982"/>
    </source>
</evidence>
<keyword evidence="4" id="KW-0677">Repeat</keyword>
<dbReference type="PANTHER" id="PTHR43177">
    <property type="entry name" value="PROTEIN NRFC"/>
    <property type="match status" value="1"/>
</dbReference>
<feature type="domain" description="4Fe-4S ferredoxin-type" evidence="9">
    <location>
        <begin position="1"/>
        <end position="29"/>
    </location>
</feature>
<keyword evidence="7" id="KW-0411">Iron-sulfur</keyword>
<evidence type="ECO:0000256" key="3">
    <source>
        <dbReference type="ARBA" id="ARBA00022723"/>
    </source>
</evidence>
<dbReference type="SUPFAM" id="SSF54862">
    <property type="entry name" value="4Fe-4S ferredoxins"/>
    <property type="match status" value="1"/>
</dbReference>
<dbReference type="InterPro" id="IPR017900">
    <property type="entry name" value="4Fe4S_Fe_S_CS"/>
</dbReference>
<dbReference type="Pfam" id="PF12800">
    <property type="entry name" value="Fer4_4"/>
    <property type="match status" value="1"/>
</dbReference>
<dbReference type="AlphaFoldDB" id="A0A520XF53"/>
<evidence type="ECO:0000256" key="2">
    <source>
        <dbReference type="ARBA" id="ARBA00022485"/>
    </source>
</evidence>
<dbReference type="GO" id="GO:0046872">
    <property type="term" value="F:metal ion binding"/>
    <property type="evidence" value="ECO:0007669"/>
    <property type="project" value="UniProtKB-KW"/>
</dbReference>
<keyword evidence="2" id="KW-0004">4Fe-4S</keyword>
<proteinExistence type="predicted"/>
<organism evidence="10 11">
    <name type="scientific">Candidatus Acidulodesulfobacterium acidiphilum</name>
    <dbReference type="NCBI Taxonomy" id="2597224"/>
    <lineage>
        <taxon>Bacteria</taxon>
        <taxon>Deltaproteobacteria</taxon>
        <taxon>Candidatus Acidulodesulfobacterales</taxon>
        <taxon>Candidatus Acidulodesulfobacterium</taxon>
    </lineage>
</organism>
<dbReference type="PANTHER" id="PTHR43177:SF5">
    <property type="entry name" value="ANAEROBIC DIMETHYL SULFOXIDE REDUCTASE CHAIN B-RELATED"/>
    <property type="match status" value="1"/>
</dbReference>
<evidence type="ECO:0000256" key="6">
    <source>
        <dbReference type="ARBA" id="ARBA00023004"/>
    </source>
</evidence>
<reference evidence="10 11" key="1">
    <citation type="submission" date="2019-01" db="EMBL/GenBank/DDBJ databases">
        <title>Insights into ecological role of a new deltaproteobacterial order Candidatus Sinidesulfobacterales (Sva0485) by metagenomics and metatranscriptomics.</title>
        <authorList>
            <person name="Tan S."/>
            <person name="Liu J."/>
            <person name="Fang Y."/>
            <person name="Hedlund B."/>
            <person name="Lian Z.-H."/>
            <person name="Huang L.-Y."/>
            <person name="Li J.-T."/>
            <person name="Huang L.-N."/>
            <person name="Li W.-J."/>
            <person name="Jiang H.-C."/>
            <person name="Dong H.-L."/>
            <person name="Shu W.-S."/>
        </authorList>
    </citation>
    <scope>NUCLEOTIDE SEQUENCE [LARGE SCALE GENOMIC DNA]</scope>
    <source>
        <strain evidence="10">AP4</strain>
    </source>
</reference>
<evidence type="ECO:0000256" key="8">
    <source>
        <dbReference type="SAM" id="MobiDB-lite"/>
    </source>
</evidence>